<dbReference type="Ensembl" id="ENSMNET00000053432.1">
    <property type="protein sequence ID" value="ENSMNEP00000029058.1"/>
    <property type="gene ID" value="ENSMNEG00000037980.1"/>
</dbReference>
<evidence type="ECO:0008006" key="4">
    <source>
        <dbReference type="Google" id="ProtNLM"/>
    </source>
</evidence>
<evidence type="ECO:0000256" key="1">
    <source>
        <dbReference type="SAM" id="SignalP"/>
    </source>
</evidence>
<dbReference type="SUPFAM" id="SSF48264">
    <property type="entry name" value="Cytochrome P450"/>
    <property type="match status" value="1"/>
</dbReference>
<reference evidence="2" key="2">
    <citation type="submission" date="2025-09" db="UniProtKB">
        <authorList>
            <consortium name="Ensembl"/>
        </authorList>
    </citation>
    <scope>IDENTIFICATION</scope>
</reference>
<proteinExistence type="predicted"/>
<keyword evidence="1" id="KW-0732">Signal</keyword>
<evidence type="ECO:0000313" key="3">
    <source>
        <dbReference type="Proteomes" id="UP000233120"/>
    </source>
</evidence>
<dbReference type="STRING" id="9545.ENSMNEP00000029058"/>
<organism evidence="2 3">
    <name type="scientific">Macaca nemestrina</name>
    <name type="common">Pig-tailed macaque</name>
    <dbReference type="NCBI Taxonomy" id="9545"/>
    <lineage>
        <taxon>Eukaryota</taxon>
        <taxon>Metazoa</taxon>
        <taxon>Chordata</taxon>
        <taxon>Craniata</taxon>
        <taxon>Vertebrata</taxon>
        <taxon>Euteleostomi</taxon>
        <taxon>Mammalia</taxon>
        <taxon>Eutheria</taxon>
        <taxon>Euarchontoglires</taxon>
        <taxon>Primates</taxon>
        <taxon>Haplorrhini</taxon>
        <taxon>Catarrhini</taxon>
        <taxon>Cercopithecidae</taxon>
        <taxon>Cercopithecinae</taxon>
        <taxon>Macaca</taxon>
    </lineage>
</organism>
<dbReference type="GO" id="GO:0020037">
    <property type="term" value="F:heme binding"/>
    <property type="evidence" value="ECO:0007669"/>
    <property type="project" value="InterPro"/>
</dbReference>
<keyword evidence="3" id="KW-1185">Reference proteome</keyword>
<dbReference type="AlphaFoldDB" id="A0A2K6CZH5"/>
<protein>
    <recommendedName>
        <fullName evidence="4">Cytochrome P450 family 2 subfamily C member 8</fullName>
    </recommendedName>
</protein>
<dbReference type="GeneTree" id="ENSGT00940000163696"/>
<evidence type="ECO:0000313" key="2">
    <source>
        <dbReference type="Ensembl" id="ENSMNEP00000029058.1"/>
    </source>
</evidence>
<dbReference type="GO" id="GO:0016705">
    <property type="term" value="F:oxidoreductase activity, acting on paired donors, with incorporation or reduction of molecular oxygen"/>
    <property type="evidence" value="ECO:0007669"/>
    <property type="project" value="InterPro"/>
</dbReference>
<dbReference type="Proteomes" id="UP000233120">
    <property type="component" value="Unassembled WGS sequence"/>
</dbReference>
<dbReference type="Bgee" id="ENSMNEG00000037980">
    <property type="expression patterns" value="Expressed in liver and 1 other cell type or tissue"/>
</dbReference>
<dbReference type="GO" id="GO:0004497">
    <property type="term" value="F:monooxygenase activity"/>
    <property type="evidence" value="ECO:0007669"/>
    <property type="project" value="InterPro"/>
</dbReference>
<dbReference type="GO" id="GO:0005506">
    <property type="term" value="F:iron ion binding"/>
    <property type="evidence" value="ECO:0007669"/>
    <property type="project" value="InterPro"/>
</dbReference>
<name>A0A2K6CZH5_MACNE</name>
<dbReference type="InterPro" id="IPR036396">
    <property type="entry name" value="Cyt_P450_sf"/>
</dbReference>
<dbReference type="Gene3D" id="1.10.630.10">
    <property type="entry name" value="Cytochrome P450"/>
    <property type="match status" value="1"/>
</dbReference>
<feature type="chain" id="PRO_5014353894" description="Cytochrome P450 family 2 subfamily C member 8" evidence="1">
    <location>
        <begin position="26"/>
        <end position="98"/>
    </location>
</feature>
<feature type="signal peptide" evidence="1">
    <location>
        <begin position="1"/>
        <end position="25"/>
    </location>
</feature>
<sequence length="98" mass="11177">MDPFVVLVLCLSFVLLFSLWRQSSGRRKLPPGPTPLPIIGNMLQIDVKDICKSFSNVSMLYVPPVTCKGIFQQWKEMEGDPAFLPHNLAEFWDGEEEH</sequence>
<reference evidence="2" key="1">
    <citation type="submission" date="2025-08" db="UniProtKB">
        <authorList>
            <consortium name="Ensembl"/>
        </authorList>
    </citation>
    <scope>IDENTIFICATION</scope>
</reference>
<accession>A0A2K6CZH5</accession>